<keyword evidence="1" id="KW-0805">Transcription regulation</keyword>
<dbReference type="STRING" id="658196.A0A397TEF8"/>
<dbReference type="SMART" id="SM00717">
    <property type="entry name" value="SANT"/>
    <property type="match status" value="2"/>
</dbReference>
<dbReference type="SUPFAM" id="SSF46689">
    <property type="entry name" value="Homeodomain-like"/>
    <property type="match status" value="2"/>
</dbReference>
<dbReference type="Gene3D" id="1.10.10.60">
    <property type="entry name" value="Homeodomain-like"/>
    <property type="match status" value="2"/>
</dbReference>
<evidence type="ECO:0000256" key="3">
    <source>
        <dbReference type="ARBA" id="ARBA00023163"/>
    </source>
</evidence>
<name>A0A397TEF8_9GLOM</name>
<dbReference type="EMBL" id="QKYT01000075">
    <property type="protein sequence ID" value="RIA94727.1"/>
    <property type="molecule type" value="Genomic_DNA"/>
</dbReference>
<keyword evidence="3" id="KW-0804">Transcription</keyword>
<evidence type="ECO:0000313" key="7">
    <source>
        <dbReference type="EMBL" id="RIA94727.1"/>
    </source>
</evidence>
<accession>A0A397TEF8</accession>
<evidence type="ECO:0000259" key="6">
    <source>
        <dbReference type="PROSITE" id="PS51294"/>
    </source>
</evidence>
<dbReference type="InterPro" id="IPR009057">
    <property type="entry name" value="Homeodomain-like_sf"/>
</dbReference>
<dbReference type="Pfam" id="PF00249">
    <property type="entry name" value="Myb_DNA-binding"/>
    <property type="match status" value="2"/>
</dbReference>
<dbReference type="PROSITE" id="PS51294">
    <property type="entry name" value="HTH_MYB"/>
    <property type="match status" value="2"/>
</dbReference>
<gene>
    <name evidence="7" type="ORF">C1645_803416</name>
</gene>
<dbReference type="InterPro" id="IPR051575">
    <property type="entry name" value="Myb-like_DNA-bd"/>
</dbReference>
<feature type="domain" description="HTH myb-type" evidence="6">
    <location>
        <begin position="1"/>
        <end position="43"/>
    </location>
</feature>
<keyword evidence="8" id="KW-1185">Reference proteome</keyword>
<dbReference type="CDD" id="cd00167">
    <property type="entry name" value="SANT"/>
    <property type="match status" value="2"/>
</dbReference>
<feature type="domain" description="Myb-like" evidence="5">
    <location>
        <begin position="1"/>
        <end position="43"/>
    </location>
</feature>
<dbReference type="PANTHER" id="PTHR46621">
    <property type="entry name" value="SNRNA-ACTIVATING PROTEIN COMPLEX SUBUNIT 4"/>
    <property type="match status" value="1"/>
</dbReference>
<comment type="caution">
    <text evidence="7">The sequence shown here is derived from an EMBL/GenBank/DDBJ whole genome shotgun (WGS) entry which is preliminary data.</text>
</comment>
<proteinExistence type="predicted"/>
<evidence type="ECO:0000313" key="8">
    <source>
        <dbReference type="Proteomes" id="UP000265703"/>
    </source>
</evidence>
<dbReference type="AlphaFoldDB" id="A0A397TEF8"/>
<dbReference type="OrthoDB" id="2143914at2759"/>
<evidence type="ECO:0000259" key="5">
    <source>
        <dbReference type="PROSITE" id="PS50090"/>
    </source>
</evidence>
<keyword evidence="4" id="KW-0539">Nucleus</keyword>
<dbReference type="GO" id="GO:0042796">
    <property type="term" value="P:snRNA transcription by RNA polymerase III"/>
    <property type="evidence" value="ECO:0007669"/>
    <property type="project" value="TreeGrafter"/>
</dbReference>
<protein>
    <recommendedName>
        <fullName evidence="9">Homeodomain-like protein</fullName>
    </recommendedName>
</protein>
<feature type="domain" description="Myb-like" evidence="5">
    <location>
        <begin position="54"/>
        <end position="96"/>
    </location>
</feature>
<evidence type="ECO:0000256" key="2">
    <source>
        <dbReference type="ARBA" id="ARBA00023125"/>
    </source>
</evidence>
<feature type="domain" description="HTH myb-type" evidence="6">
    <location>
        <begin position="57"/>
        <end position="100"/>
    </location>
</feature>
<evidence type="ECO:0000256" key="4">
    <source>
        <dbReference type="ARBA" id="ARBA00023242"/>
    </source>
</evidence>
<dbReference type="GO" id="GO:0042795">
    <property type="term" value="P:snRNA transcription by RNA polymerase II"/>
    <property type="evidence" value="ECO:0007669"/>
    <property type="project" value="TreeGrafter"/>
</dbReference>
<dbReference type="Proteomes" id="UP000265703">
    <property type="component" value="Unassembled WGS sequence"/>
</dbReference>
<dbReference type="GO" id="GO:0019185">
    <property type="term" value="C:snRNA-activating protein complex"/>
    <property type="evidence" value="ECO:0007669"/>
    <property type="project" value="TreeGrafter"/>
</dbReference>
<dbReference type="GO" id="GO:0000978">
    <property type="term" value="F:RNA polymerase II cis-regulatory region sequence-specific DNA binding"/>
    <property type="evidence" value="ECO:0007669"/>
    <property type="project" value="TreeGrafter"/>
</dbReference>
<organism evidence="7 8">
    <name type="scientific">Glomus cerebriforme</name>
    <dbReference type="NCBI Taxonomy" id="658196"/>
    <lineage>
        <taxon>Eukaryota</taxon>
        <taxon>Fungi</taxon>
        <taxon>Fungi incertae sedis</taxon>
        <taxon>Mucoromycota</taxon>
        <taxon>Glomeromycotina</taxon>
        <taxon>Glomeromycetes</taxon>
        <taxon>Glomerales</taxon>
        <taxon>Glomeraceae</taxon>
        <taxon>Glomus</taxon>
    </lineage>
</organism>
<evidence type="ECO:0000256" key="1">
    <source>
        <dbReference type="ARBA" id="ARBA00023015"/>
    </source>
</evidence>
<dbReference type="InterPro" id="IPR001005">
    <property type="entry name" value="SANT/Myb"/>
</dbReference>
<dbReference type="PROSITE" id="PS50090">
    <property type="entry name" value="MYB_LIKE"/>
    <property type="match status" value="2"/>
</dbReference>
<dbReference type="PANTHER" id="PTHR46621:SF1">
    <property type="entry name" value="SNRNA-ACTIVATING PROTEIN COMPLEX SUBUNIT 4"/>
    <property type="match status" value="1"/>
</dbReference>
<keyword evidence="2" id="KW-0238">DNA-binding</keyword>
<evidence type="ECO:0008006" key="9">
    <source>
        <dbReference type="Google" id="ProtNLM"/>
    </source>
</evidence>
<dbReference type="GO" id="GO:0001006">
    <property type="term" value="F:RNA polymerase III type 3 promoter sequence-specific DNA binding"/>
    <property type="evidence" value="ECO:0007669"/>
    <property type="project" value="TreeGrafter"/>
</dbReference>
<sequence length="187" mass="21553">MNQSRPWTPQEEGDLMSYVNVFGIGNWQVIALRIGTRTASQCRRSCTTTKTASSSNEDNLLITAVWQYGSRNWDRISQSVVTRGPRECQARWRQLNFHVHNLNRLYRALIPGGSGAIRRYRIRPQRRALNVNRPQFANTIQTLTVTQNAMSINRILTHDRDIRMTLGYILENTINNPVPHFFNSNAP</sequence>
<dbReference type="InterPro" id="IPR017930">
    <property type="entry name" value="Myb_dom"/>
</dbReference>
<reference evidence="7 8" key="1">
    <citation type="submission" date="2018-06" db="EMBL/GenBank/DDBJ databases">
        <title>Comparative genomics reveals the genomic features of Rhizophagus irregularis, R. cerebriforme, R. diaphanum and Gigaspora rosea, and their symbiotic lifestyle signature.</title>
        <authorList>
            <person name="Morin E."/>
            <person name="San Clemente H."/>
            <person name="Chen E.C.H."/>
            <person name="De La Providencia I."/>
            <person name="Hainaut M."/>
            <person name="Kuo A."/>
            <person name="Kohler A."/>
            <person name="Murat C."/>
            <person name="Tang N."/>
            <person name="Roy S."/>
            <person name="Loubradou J."/>
            <person name="Henrissat B."/>
            <person name="Grigoriev I.V."/>
            <person name="Corradi N."/>
            <person name="Roux C."/>
            <person name="Martin F.M."/>
        </authorList>
    </citation>
    <scope>NUCLEOTIDE SEQUENCE [LARGE SCALE GENOMIC DNA]</scope>
    <source>
        <strain evidence="7 8">DAOM 227022</strain>
    </source>
</reference>